<feature type="compositionally biased region" description="Low complexity" evidence="1">
    <location>
        <begin position="33"/>
        <end position="59"/>
    </location>
</feature>
<organism evidence="3 4">
    <name type="scientific">Mycoplasma bradburyae</name>
    <dbReference type="NCBI Taxonomy" id="2963128"/>
    <lineage>
        <taxon>Bacteria</taxon>
        <taxon>Bacillati</taxon>
        <taxon>Mycoplasmatota</taxon>
        <taxon>Mollicutes</taxon>
        <taxon>Mycoplasmataceae</taxon>
        <taxon>Mycoplasma</taxon>
    </lineage>
</organism>
<proteinExistence type="predicted"/>
<comment type="caution">
    <text evidence="3">The sequence shown here is derived from an EMBL/GenBank/DDBJ whole genome shotgun (WGS) entry which is preliminary data.</text>
</comment>
<dbReference type="RefSeq" id="WP_272403893.1">
    <property type="nucleotide sequence ID" value="NZ_JAJHZP010000007.1"/>
</dbReference>
<dbReference type="PROSITE" id="PS51257">
    <property type="entry name" value="PROKAR_LIPOPROTEIN"/>
    <property type="match status" value="1"/>
</dbReference>
<feature type="signal peptide" evidence="2">
    <location>
        <begin position="1"/>
        <end position="23"/>
    </location>
</feature>
<feature type="region of interest" description="Disordered" evidence="1">
    <location>
        <begin position="229"/>
        <end position="250"/>
    </location>
</feature>
<evidence type="ECO:0000256" key="2">
    <source>
        <dbReference type="SAM" id="SignalP"/>
    </source>
</evidence>
<evidence type="ECO:0000313" key="3">
    <source>
        <dbReference type="EMBL" id="MDC4183144.1"/>
    </source>
</evidence>
<reference evidence="3" key="1">
    <citation type="submission" date="2021-11" db="EMBL/GenBank/DDBJ databases">
        <title>Description of Mycoplasma bradburyaesp. nov.from sea birds: a tribute to a great mycoplasmologist.</title>
        <authorList>
            <person name="Ramirez A.S."/>
            <person name="Poveda C."/>
            <person name="Suarez-Perez A."/>
            <person name="Rosales R.S."/>
            <person name="Dijkman R."/>
            <person name="Feberwee A."/>
            <person name="Spergser J."/>
            <person name="Szostak M.P."/>
            <person name="Ressel L."/>
            <person name="Calabuig P."/>
            <person name="Catania S."/>
            <person name="Gobbo F."/>
            <person name="Timofte D."/>
            <person name="Poveda J.B."/>
        </authorList>
    </citation>
    <scope>NUCLEOTIDE SEQUENCE</scope>
    <source>
        <strain evidence="3">T264</strain>
    </source>
</reference>
<accession>A0AAW6HPA2</accession>
<name>A0AAW6HPA2_9MOLU</name>
<feature type="chain" id="PRO_5043913534" evidence="2">
    <location>
        <begin position="24"/>
        <end position="643"/>
    </location>
</feature>
<feature type="region of interest" description="Disordered" evidence="1">
    <location>
        <begin position="26"/>
        <end position="83"/>
    </location>
</feature>
<feature type="compositionally biased region" description="Polar residues" evidence="1">
    <location>
        <begin position="234"/>
        <end position="245"/>
    </location>
</feature>
<feature type="region of interest" description="Disordered" evidence="1">
    <location>
        <begin position="551"/>
        <end position="579"/>
    </location>
</feature>
<gene>
    <name evidence="3" type="ORF">LNO71_00595</name>
</gene>
<evidence type="ECO:0000256" key="1">
    <source>
        <dbReference type="SAM" id="MobiDB-lite"/>
    </source>
</evidence>
<protein>
    <submittedName>
        <fullName evidence="3">Uncharacterized protein</fullName>
    </submittedName>
</protein>
<dbReference type="Proteomes" id="UP001216384">
    <property type="component" value="Unassembled WGS sequence"/>
</dbReference>
<sequence length="643" mass="69582">MKRKNILKFISLLGVGSFVALSAASCKTEKVVKPTNPTDPKNPNNGGNKTPENPGTENPVTPPTNGGGNGGTTTPTTPANSKAEVEKFVKTLSPESFKLVNADGNEQPFNKVKTSEIDLTKIMLKNTSPAIEGWQLGVKLVSNNISSSEDKDNIQIKAEFTKGSDLVASDPITLSGFKTLSSTIASLLLKDETVSGSDGTSTVAKVLDLGDANWDKLEDLLSPKAETVPETAAGENQGSESQSQPAAAMSSLKLVSTDEMDTGSTASETQTDNASTIEAKSDLSTKLLKKKVESIAEYKPSLSIEGSLIFESVTKDNESPKLVFKTQEGKKLKIVGTASDKGSDVVKNISIDFDKIILKNVAPSDIKVEVFNGDVRSQNNFKDYNDADQVLKDNEISTNVGTDSTANGNETIAVPNKYKKIKDNKLGLVIKGTSWEFTPTSIINYGSKKIEDFNILVKTSFGKTWTVTNAYQYKVYLKKVYNDDYPTSSSLTNVQKMRLKYITPEVFTRINVYRNNIDNFIKGEHNQFGDTLKSWFSLSNENEVNKVWNNDKNQLNEGNSLDRAKNGPGNTQNGWKSDFETNQNNNVMIIAGIKLAGDKFTYFPKLTFVTFEYQPASAASPAPATPAASGTSGATAASSRTVS</sequence>
<evidence type="ECO:0000313" key="4">
    <source>
        <dbReference type="Proteomes" id="UP001216384"/>
    </source>
</evidence>
<feature type="compositionally biased region" description="Polar residues" evidence="1">
    <location>
        <begin position="568"/>
        <end position="579"/>
    </location>
</feature>
<dbReference type="AlphaFoldDB" id="A0AAW6HPA2"/>
<feature type="region of interest" description="Disordered" evidence="1">
    <location>
        <begin position="618"/>
        <end position="643"/>
    </location>
</feature>
<dbReference type="EMBL" id="JAJHZP010000007">
    <property type="protein sequence ID" value="MDC4183144.1"/>
    <property type="molecule type" value="Genomic_DNA"/>
</dbReference>
<keyword evidence="2" id="KW-0732">Signal</keyword>